<feature type="transmembrane region" description="Helical" evidence="1">
    <location>
        <begin position="162"/>
        <end position="183"/>
    </location>
</feature>
<proteinExistence type="predicted"/>
<keyword evidence="1" id="KW-0812">Transmembrane</keyword>
<keyword evidence="1" id="KW-1133">Transmembrane helix</keyword>
<evidence type="ECO:0000256" key="1">
    <source>
        <dbReference type="SAM" id="Phobius"/>
    </source>
</evidence>
<sequence>MKPVSHNTLVHLANLWTEDRNPFCCPSTPVANCVFVVNSSFPAILILTAVSTFGMECTFSYDNGKHTYQRTDTPGLQCEAHWSTTDNYPIASGLDFNHSLVSEVSPERISLKICMDNLTVSVDCEDENRVLANYKCECSVDCSAWGLQPAQNRGPVAIRGHWGMLVSVIVCLLGILLGVYILYKRSTIIDVGPRGGQANDEFCSV</sequence>
<keyword evidence="1" id="KW-0472">Membrane</keyword>
<dbReference type="Proteomes" id="UP000823561">
    <property type="component" value="Chromosome 4"/>
</dbReference>
<gene>
    <name evidence="2" type="ORF">AALO_G00058800</name>
</gene>
<evidence type="ECO:0000313" key="2">
    <source>
        <dbReference type="EMBL" id="KAG5282691.1"/>
    </source>
</evidence>
<accession>A0AAV6H9M9</accession>
<evidence type="ECO:0000313" key="3">
    <source>
        <dbReference type="Proteomes" id="UP000823561"/>
    </source>
</evidence>
<dbReference type="EMBL" id="JADWDJ010000004">
    <property type="protein sequence ID" value="KAG5282691.1"/>
    <property type="molecule type" value="Genomic_DNA"/>
</dbReference>
<organism evidence="2 3">
    <name type="scientific">Alosa alosa</name>
    <name type="common">allis shad</name>
    <dbReference type="NCBI Taxonomy" id="278164"/>
    <lineage>
        <taxon>Eukaryota</taxon>
        <taxon>Metazoa</taxon>
        <taxon>Chordata</taxon>
        <taxon>Craniata</taxon>
        <taxon>Vertebrata</taxon>
        <taxon>Euteleostomi</taxon>
        <taxon>Actinopterygii</taxon>
        <taxon>Neopterygii</taxon>
        <taxon>Teleostei</taxon>
        <taxon>Clupei</taxon>
        <taxon>Clupeiformes</taxon>
        <taxon>Clupeoidei</taxon>
        <taxon>Clupeidae</taxon>
        <taxon>Alosa</taxon>
    </lineage>
</organism>
<keyword evidence="3" id="KW-1185">Reference proteome</keyword>
<dbReference type="AlphaFoldDB" id="A0AAV6H9M9"/>
<protein>
    <submittedName>
        <fullName evidence="2">Uncharacterized protein</fullName>
    </submittedName>
</protein>
<name>A0AAV6H9M9_9TELE</name>
<reference evidence="2" key="1">
    <citation type="submission" date="2020-10" db="EMBL/GenBank/DDBJ databases">
        <title>Chromosome-scale genome assembly of the Allis shad, Alosa alosa.</title>
        <authorList>
            <person name="Margot Z."/>
            <person name="Christophe K."/>
            <person name="Cabau C."/>
            <person name="Louis A."/>
            <person name="Berthelot C."/>
            <person name="Parey E."/>
            <person name="Roest Crollius H."/>
            <person name="Montfort J."/>
            <person name="Robinson-Rechavi M."/>
            <person name="Bucao C."/>
            <person name="Bouchez O."/>
            <person name="Gislard M."/>
            <person name="Lluch J."/>
            <person name="Milhes M."/>
            <person name="Lampietro C."/>
            <person name="Lopez Roques C."/>
            <person name="Donnadieu C."/>
            <person name="Braasch I."/>
            <person name="Desvignes T."/>
            <person name="Postlethwait J."/>
            <person name="Bobe J."/>
            <person name="Guiguen Y."/>
        </authorList>
    </citation>
    <scope>NUCLEOTIDE SEQUENCE</scope>
    <source>
        <strain evidence="2">M-15738</strain>
        <tissue evidence="2">Blood</tissue>
    </source>
</reference>
<comment type="caution">
    <text evidence="2">The sequence shown here is derived from an EMBL/GenBank/DDBJ whole genome shotgun (WGS) entry which is preliminary data.</text>
</comment>